<dbReference type="InterPro" id="IPR040525">
    <property type="entry name" value="UGGT_TRXL_4"/>
</dbReference>
<accession>A0A183BIE8</accession>
<keyword evidence="2" id="KW-1185">Reference proteome</keyword>
<organism evidence="2 3">
    <name type="scientific">Globodera pallida</name>
    <name type="common">Potato cyst nematode worm</name>
    <name type="synonym">Heterodera pallida</name>
    <dbReference type="NCBI Taxonomy" id="36090"/>
    <lineage>
        <taxon>Eukaryota</taxon>
        <taxon>Metazoa</taxon>
        <taxon>Ecdysozoa</taxon>
        <taxon>Nematoda</taxon>
        <taxon>Chromadorea</taxon>
        <taxon>Rhabditida</taxon>
        <taxon>Tylenchina</taxon>
        <taxon>Tylenchomorpha</taxon>
        <taxon>Tylenchoidea</taxon>
        <taxon>Heteroderidae</taxon>
        <taxon>Heteroderinae</taxon>
        <taxon>Globodera</taxon>
    </lineage>
</organism>
<sequence>MEQYQKQQQLNIHAKMEQYQNKQQQTIVDLQKTLAVLNDKINGKGETDGGLASASAVAERRTACVINTLRYLRRAVWNVGDPDTADGKKLLSNVLKGLKKSNVMQMDVLYNGKNDSKSVSVLVDALLHGLSSTAANSRSINCLLA</sequence>
<evidence type="ECO:0000313" key="3">
    <source>
        <dbReference type="WBParaSite" id="GPLIN_000037700"/>
    </source>
</evidence>
<evidence type="ECO:0000259" key="1">
    <source>
        <dbReference type="Pfam" id="PF18403"/>
    </source>
</evidence>
<feature type="domain" description="UDP-glucose:glycoprotein glucosyltransferase thioredoxin-like" evidence="1">
    <location>
        <begin position="60"/>
        <end position="138"/>
    </location>
</feature>
<reference evidence="3" key="2">
    <citation type="submission" date="2016-06" db="UniProtKB">
        <authorList>
            <consortium name="WormBaseParasite"/>
        </authorList>
    </citation>
    <scope>IDENTIFICATION</scope>
</reference>
<name>A0A183BIE8_GLOPA</name>
<dbReference type="Pfam" id="PF18403">
    <property type="entry name" value="Thioredoxin_15"/>
    <property type="match status" value="1"/>
</dbReference>
<proteinExistence type="predicted"/>
<protein>
    <submittedName>
        <fullName evidence="3">DCB domain-containing protein</fullName>
    </submittedName>
</protein>
<dbReference type="AlphaFoldDB" id="A0A183BIE8"/>
<dbReference type="Proteomes" id="UP000050741">
    <property type="component" value="Unassembled WGS sequence"/>
</dbReference>
<dbReference type="WBParaSite" id="GPLIN_000037700">
    <property type="protein sequence ID" value="GPLIN_000037700"/>
    <property type="gene ID" value="GPLIN_000037700"/>
</dbReference>
<evidence type="ECO:0000313" key="2">
    <source>
        <dbReference type="Proteomes" id="UP000050741"/>
    </source>
</evidence>
<reference evidence="2" key="1">
    <citation type="submission" date="2014-05" db="EMBL/GenBank/DDBJ databases">
        <title>The genome and life-stage specific transcriptomes of Globodera pallida elucidate key aspects of plant parasitism by a cyst nematode.</title>
        <authorList>
            <person name="Cotton J.A."/>
            <person name="Lilley C.J."/>
            <person name="Jones L.M."/>
            <person name="Kikuchi T."/>
            <person name="Reid A.J."/>
            <person name="Thorpe P."/>
            <person name="Tsai I.J."/>
            <person name="Beasley H."/>
            <person name="Blok V."/>
            <person name="Cock P.J.A."/>
            <person name="Van den Akker S.E."/>
            <person name="Holroyd N."/>
            <person name="Hunt M."/>
            <person name="Mantelin S."/>
            <person name="Naghra H."/>
            <person name="Pain A."/>
            <person name="Palomares-Rius J.E."/>
            <person name="Zarowiecki M."/>
            <person name="Berriman M."/>
            <person name="Jones J.T."/>
            <person name="Urwin P.E."/>
        </authorList>
    </citation>
    <scope>NUCLEOTIDE SEQUENCE [LARGE SCALE GENOMIC DNA]</scope>
    <source>
        <strain evidence="2">Lindley</strain>
    </source>
</reference>